<dbReference type="FunFam" id="3.40.640.10:FF:000053">
    <property type="entry name" value="Aminotransferase, class I"/>
    <property type="match status" value="1"/>
</dbReference>
<dbReference type="GO" id="GO:0008483">
    <property type="term" value="F:transaminase activity"/>
    <property type="evidence" value="ECO:0007669"/>
    <property type="project" value="UniProtKB-KW"/>
</dbReference>
<gene>
    <name evidence="8" type="ORF">DFR67_10235</name>
</gene>
<sequence length="410" mass="44665">MTATELSHHSPTFPLAGRAKDLVGSMIDSSTSLLAAQQHDIVRFAMGSPADEAVPAEEFREIAGSILDHTSFTYGASEGEPRLLDLLVKYLAGTPDPASEDRLVITTGGMQGLDLACKLFVDPGDLVITESPTYTNGSATALSYGAQLLEVPVDDEGMMVDLLPDLVARTHRTPKAIYTIPNFQNPSGVTLSLERRKALLEMAHKWGAVIIDDDPYALLRFSGEEIPTFRTLSPDDPLLFSVRTFSKILAPGWRVGWVDADPALRQLLINGKQAMDTCTNVPNQHIVAEYISRGGLDDHLVSIRELYRIRRDAMLTSLQSHLGEDYTSTNPDGGFFLWVTLQGKYEGLDTRELFEIALAQGVAFIPGPALSPGGHFRNALRLCFASSTPERIDEGVRRLKSALDLALAAS</sequence>
<proteinExistence type="inferred from homology"/>
<dbReference type="PANTHER" id="PTHR42790">
    <property type="entry name" value="AMINOTRANSFERASE"/>
    <property type="match status" value="1"/>
</dbReference>
<dbReference type="Gene3D" id="3.40.640.10">
    <property type="entry name" value="Type I PLP-dependent aspartate aminotransferase-like (Major domain)"/>
    <property type="match status" value="1"/>
</dbReference>
<keyword evidence="5" id="KW-0808">Transferase</keyword>
<dbReference type="InterPro" id="IPR050859">
    <property type="entry name" value="Class-I_PLP-dep_aminotransf"/>
</dbReference>
<dbReference type="InterPro" id="IPR015424">
    <property type="entry name" value="PyrdxlP-dep_Trfase"/>
</dbReference>
<reference evidence="8 9" key="1">
    <citation type="submission" date="2018-06" db="EMBL/GenBank/DDBJ databases">
        <title>Genomic Encyclopedia of Type Strains, Phase IV (KMG-IV): sequencing the most valuable type-strain genomes for metagenomic binning, comparative biology and taxonomic classification.</title>
        <authorList>
            <person name="Goeker M."/>
        </authorList>
    </citation>
    <scope>NUCLEOTIDE SEQUENCE [LARGE SCALE GENOMIC DNA]</scope>
    <source>
        <strain evidence="8 9">DSM 45521</strain>
    </source>
</reference>
<evidence type="ECO:0000256" key="6">
    <source>
        <dbReference type="ARBA" id="ARBA00022898"/>
    </source>
</evidence>
<dbReference type="SUPFAM" id="SSF53383">
    <property type="entry name" value="PLP-dependent transferases"/>
    <property type="match status" value="1"/>
</dbReference>
<evidence type="ECO:0000256" key="2">
    <source>
        <dbReference type="ARBA" id="ARBA00007441"/>
    </source>
</evidence>
<evidence type="ECO:0000256" key="5">
    <source>
        <dbReference type="ARBA" id="ARBA00022679"/>
    </source>
</evidence>
<dbReference type="AlphaFoldDB" id="A0A318S064"/>
<comment type="subunit">
    <text evidence="3">Homodimer.</text>
</comment>
<evidence type="ECO:0000256" key="1">
    <source>
        <dbReference type="ARBA" id="ARBA00001933"/>
    </source>
</evidence>
<accession>A0A318S064</accession>
<dbReference type="OrthoDB" id="199743at2"/>
<evidence type="ECO:0000256" key="4">
    <source>
        <dbReference type="ARBA" id="ARBA00022576"/>
    </source>
</evidence>
<comment type="cofactor">
    <cofactor evidence="1">
        <name>pyridoxal 5'-phosphate</name>
        <dbReference type="ChEBI" id="CHEBI:597326"/>
    </cofactor>
</comment>
<evidence type="ECO:0000256" key="3">
    <source>
        <dbReference type="ARBA" id="ARBA00011738"/>
    </source>
</evidence>
<dbReference type="InterPro" id="IPR015421">
    <property type="entry name" value="PyrdxlP-dep_Trfase_major"/>
</dbReference>
<name>A0A318S064_WILLI</name>
<evidence type="ECO:0000313" key="9">
    <source>
        <dbReference type="Proteomes" id="UP000247591"/>
    </source>
</evidence>
<protein>
    <submittedName>
        <fullName evidence="8">2-aminoadipate transaminase</fullName>
    </submittedName>
</protein>
<evidence type="ECO:0000313" key="8">
    <source>
        <dbReference type="EMBL" id="PYE19897.1"/>
    </source>
</evidence>
<organism evidence="8 9">
    <name type="scientific">Williamsia limnetica</name>
    <dbReference type="NCBI Taxonomy" id="882452"/>
    <lineage>
        <taxon>Bacteria</taxon>
        <taxon>Bacillati</taxon>
        <taxon>Actinomycetota</taxon>
        <taxon>Actinomycetes</taxon>
        <taxon>Mycobacteriales</taxon>
        <taxon>Nocardiaceae</taxon>
        <taxon>Williamsia</taxon>
    </lineage>
</organism>
<comment type="caution">
    <text evidence="8">The sequence shown here is derived from an EMBL/GenBank/DDBJ whole genome shotgun (WGS) entry which is preliminary data.</text>
</comment>
<evidence type="ECO:0000259" key="7">
    <source>
        <dbReference type="Pfam" id="PF00155"/>
    </source>
</evidence>
<feature type="domain" description="Aminotransferase class I/classII large" evidence="7">
    <location>
        <begin position="44"/>
        <end position="399"/>
    </location>
</feature>
<dbReference type="CDD" id="cd00609">
    <property type="entry name" value="AAT_like"/>
    <property type="match status" value="1"/>
</dbReference>
<dbReference type="PANTHER" id="PTHR42790:SF19">
    <property type="entry name" value="KYNURENINE_ALPHA-AMINOADIPATE AMINOTRANSFERASE, MITOCHONDRIAL"/>
    <property type="match status" value="1"/>
</dbReference>
<dbReference type="Gene3D" id="3.90.1150.10">
    <property type="entry name" value="Aspartate Aminotransferase, domain 1"/>
    <property type="match status" value="1"/>
</dbReference>
<dbReference type="GO" id="GO:1901605">
    <property type="term" value="P:alpha-amino acid metabolic process"/>
    <property type="evidence" value="ECO:0007669"/>
    <property type="project" value="TreeGrafter"/>
</dbReference>
<dbReference type="Pfam" id="PF00155">
    <property type="entry name" value="Aminotran_1_2"/>
    <property type="match status" value="1"/>
</dbReference>
<dbReference type="EMBL" id="QJSP01000002">
    <property type="protein sequence ID" value="PYE19897.1"/>
    <property type="molecule type" value="Genomic_DNA"/>
</dbReference>
<keyword evidence="4" id="KW-0032">Aminotransferase</keyword>
<dbReference type="Proteomes" id="UP000247591">
    <property type="component" value="Unassembled WGS sequence"/>
</dbReference>
<dbReference type="InterPro" id="IPR015422">
    <property type="entry name" value="PyrdxlP-dep_Trfase_small"/>
</dbReference>
<keyword evidence="6" id="KW-0663">Pyridoxal phosphate</keyword>
<dbReference type="RefSeq" id="WP_110467949.1">
    <property type="nucleotide sequence ID" value="NZ_QJSP01000002.1"/>
</dbReference>
<dbReference type="InterPro" id="IPR004839">
    <property type="entry name" value="Aminotransferase_I/II_large"/>
</dbReference>
<comment type="similarity">
    <text evidence="2">Belongs to the class-I pyridoxal-phosphate-dependent aminotransferase family.</text>
</comment>
<keyword evidence="9" id="KW-1185">Reference proteome</keyword>
<dbReference type="GO" id="GO:0030170">
    <property type="term" value="F:pyridoxal phosphate binding"/>
    <property type="evidence" value="ECO:0007669"/>
    <property type="project" value="InterPro"/>
</dbReference>